<dbReference type="InterPro" id="IPR037049">
    <property type="entry name" value="DUF1214_C_sf"/>
</dbReference>
<proteinExistence type="predicted"/>
<accession>A0A561QWG6</accession>
<feature type="domain" description="DUF1214" evidence="1">
    <location>
        <begin position="72"/>
        <end position="171"/>
    </location>
</feature>
<dbReference type="OrthoDB" id="7837485at2"/>
<comment type="caution">
    <text evidence="2">The sequence shown here is derived from an EMBL/GenBank/DDBJ whole genome shotgun (WGS) entry which is preliminary data.</text>
</comment>
<dbReference type="Pfam" id="PF06742">
    <property type="entry name" value="DUF1214"/>
    <property type="match status" value="1"/>
</dbReference>
<dbReference type="SUPFAM" id="SSF160935">
    <property type="entry name" value="VPA0735-like"/>
    <property type="match status" value="1"/>
</dbReference>
<dbReference type="RefSeq" id="WP_145637397.1">
    <property type="nucleotide sequence ID" value="NZ_VIWP01000003.1"/>
</dbReference>
<gene>
    <name evidence="2" type="ORF">FHW37_103585</name>
</gene>
<evidence type="ECO:0000313" key="3">
    <source>
        <dbReference type="Proteomes" id="UP000320653"/>
    </source>
</evidence>
<dbReference type="Proteomes" id="UP000320653">
    <property type="component" value="Unassembled WGS sequence"/>
</dbReference>
<dbReference type="EMBL" id="VIWP01000003">
    <property type="protein sequence ID" value="TWF54715.1"/>
    <property type="molecule type" value="Genomic_DNA"/>
</dbReference>
<name>A0A561QWG6_9HYPH</name>
<dbReference type="AlphaFoldDB" id="A0A561QWG6"/>
<keyword evidence="3" id="KW-1185">Reference proteome</keyword>
<dbReference type="Gene3D" id="2.60.120.600">
    <property type="entry name" value="Domain of unknown function DUF1214, C-terminal domain"/>
    <property type="match status" value="1"/>
</dbReference>
<protein>
    <recommendedName>
        <fullName evidence="1">DUF1214 domain-containing protein</fullName>
    </recommendedName>
</protein>
<reference evidence="2 3" key="1">
    <citation type="submission" date="2019-06" db="EMBL/GenBank/DDBJ databases">
        <title>Sorghum-associated microbial communities from plants grown in Nebraska, USA.</title>
        <authorList>
            <person name="Schachtman D."/>
        </authorList>
    </citation>
    <scope>NUCLEOTIDE SEQUENCE [LARGE SCALE GENOMIC DNA]</scope>
    <source>
        <strain evidence="2 3">1225</strain>
    </source>
</reference>
<evidence type="ECO:0000313" key="2">
    <source>
        <dbReference type="EMBL" id="TWF54715.1"/>
    </source>
</evidence>
<evidence type="ECO:0000259" key="1">
    <source>
        <dbReference type="Pfam" id="PF06742"/>
    </source>
</evidence>
<dbReference type="InterPro" id="IPR010621">
    <property type="entry name" value="DUF1214"/>
</dbReference>
<organism evidence="2 3">
    <name type="scientific">Neorhizobium alkalisoli</name>
    <dbReference type="NCBI Taxonomy" id="528178"/>
    <lineage>
        <taxon>Bacteria</taxon>
        <taxon>Pseudomonadati</taxon>
        <taxon>Pseudomonadota</taxon>
        <taxon>Alphaproteobacteria</taxon>
        <taxon>Hyphomicrobiales</taxon>
        <taxon>Rhizobiaceae</taxon>
        <taxon>Rhizobium/Agrobacterium group</taxon>
        <taxon>Neorhizobium</taxon>
    </lineage>
</organism>
<sequence>MFRLPFLIAIALAIAFGGGIWSTRMALDATIGFGAIKLGPWEAFPEAQTVDADPYAKSHRANAGRLLYASAEGLVFTAAVDDGNAPLTSACHYRISGRTPAARLWTLYATSAGGPAASAQSDLPTALNSRTVLRNADGSFDIAVGASAEAGNWLAVPGTSPFRLVLTLLDTPTAGSSGLIDLAMPGIKKIGCGNA</sequence>
<dbReference type="PIRSF" id="PIRSF009471">
    <property type="entry name" value="UCP009471"/>
    <property type="match status" value="1"/>
</dbReference>
<dbReference type="InterPro" id="IPR012038">
    <property type="entry name" value="UCP009471"/>
</dbReference>